<evidence type="ECO:0000256" key="2">
    <source>
        <dbReference type="ARBA" id="ARBA00009199"/>
    </source>
</evidence>
<gene>
    <name evidence="7" type="ORF">JDV02_008219</name>
</gene>
<dbReference type="PANTHER" id="PTHR46072:SF4">
    <property type="entry name" value="AMIDASE C550.07-RELATED"/>
    <property type="match status" value="1"/>
</dbReference>
<feature type="active site" description="Acyl-ester intermediate" evidence="5">
    <location>
        <position position="235"/>
    </location>
</feature>
<dbReference type="KEGG" id="ptkz:JDV02_008219"/>
<dbReference type="EC" id="3.5.1.4" evidence="3"/>
<evidence type="ECO:0000256" key="5">
    <source>
        <dbReference type="PIRSR" id="PIRSR001221-1"/>
    </source>
</evidence>
<dbReference type="InterPro" id="IPR036928">
    <property type="entry name" value="AS_sf"/>
</dbReference>
<dbReference type="OrthoDB" id="6428749at2759"/>
<dbReference type="GeneID" id="72070167"/>
<dbReference type="PROSITE" id="PS00571">
    <property type="entry name" value="AMIDASES"/>
    <property type="match status" value="1"/>
</dbReference>
<accession>A0A9Q8QMG5</accession>
<dbReference type="EMBL" id="CP086361">
    <property type="protein sequence ID" value="UNI22320.1"/>
    <property type="molecule type" value="Genomic_DNA"/>
</dbReference>
<reference evidence="7" key="1">
    <citation type="submission" date="2021-11" db="EMBL/GenBank/DDBJ databases">
        <title>Purpureocillium_takamizusanense_genome.</title>
        <authorList>
            <person name="Nguyen N.-H."/>
        </authorList>
    </citation>
    <scope>NUCLEOTIDE SEQUENCE</scope>
    <source>
        <strain evidence="7">PT3</strain>
    </source>
</reference>
<evidence type="ECO:0000256" key="1">
    <source>
        <dbReference type="ARBA" id="ARBA00001311"/>
    </source>
</evidence>
<dbReference type="SUPFAM" id="SSF75304">
    <property type="entry name" value="Amidase signature (AS) enzymes"/>
    <property type="match status" value="1"/>
</dbReference>
<sequence>MAAVHDWERQAQVSRDILAQSIPKQWLLPTDKLPSAERTNVLDVPRESGILTEKELQITETDATGLVETMARGTWTAEEVLIAFLKRATIGHQLLNFATEFMVEDALSQARDLDSHFRRTGEIVGPLHGVPISVKEMVSFRGRVTNTGYVSWTSSNAASQDALMIRSLRKAGAVFHVRTNLPQTCMHLDCNNNITGRTHNPHNIRLSPGGSSGGESASIGFRCAAIGIGSDIGGSIRLPAAFCGCYGIRPTTLRTPWNGVGLAGEGQEGIRCTLGPLTNSLRDLDLFMKAVTDGRPWDEETSLVPLPWKERALTKDITIGILWDDMIVHPHPPVQRAMNEAVAKLKMAGILVKDWRPYKHAHGMRIINDLFYPDGAAAQLAALEASGEPWLPLTKEAFTRARKMTVAETWTVNLERETYRTEYRSLMEEQGVEYILCPAYLGVAAAPNEARYSAYTAIWNILDMPGVVFPSGLKVDPHLDGIETGYHPRSAQDELEYRAYAPEKFTDAPIGLQLVGKRFCDEELVAASKVLESIIRSS</sequence>
<dbReference type="AlphaFoldDB" id="A0A9Q8QMG5"/>
<dbReference type="RefSeq" id="XP_047845801.1">
    <property type="nucleotide sequence ID" value="XM_047989796.1"/>
</dbReference>
<dbReference type="PIRSF" id="PIRSF001221">
    <property type="entry name" value="Amidase_fungi"/>
    <property type="match status" value="1"/>
</dbReference>
<evidence type="ECO:0000313" key="7">
    <source>
        <dbReference type="EMBL" id="UNI22320.1"/>
    </source>
</evidence>
<dbReference type="Pfam" id="PF01425">
    <property type="entry name" value="Amidase"/>
    <property type="match status" value="1"/>
</dbReference>
<dbReference type="InterPro" id="IPR020556">
    <property type="entry name" value="Amidase_CS"/>
</dbReference>
<evidence type="ECO:0000256" key="4">
    <source>
        <dbReference type="ARBA" id="ARBA00022801"/>
    </source>
</evidence>
<keyword evidence="4 7" id="KW-0378">Hydrolase</keyword>
<feature type="active site" description="Charge relay system" evidence="5">
    <location>
        <position position="135"/>
    </location>
</feature>
<dbReference type="Proteomes" id="UP000829364">
    <property type="component" value="Chromosome 8"/>
</dbReference>
<feature type="active site" description="Charge relay system" evidence="5">
    <location>
        <position position="211"/>
    </location>
</feature>
<evidence type="ECO:0000256" key="3">
    <source>
        <dbReference type="ARBA" id="ARBA00012922"/>
    </source>
</evidence>
<dbReference type="Gene3D" id="3.90.1300.10">
    <property type="entry name" value="Amidase signature (AS) domain"/>
    <property type="match status" value="1"/>
</dbReference>
<comment type="catalytic activity">
    <reaction evidence="1">
        <text>a monocarboxylic acid amide + H2O = a monocarboxylate + NH4(+)</text>
        <dbReference type="Rhea" id="RHEA:12020"/>
        <dbReference type="ChEBI" id="CHEBI:15377"/>
        <dbReference type="ChEBI" id="CHEBI:28938"/>
        <dbReference type="ChEBI" id="CHEBI:35757"/>
        <dbReference type="ChEBI" id="CHEBI:83628"/>
        <dbReference type="EC" id="3.5.1.4"/>
    </reaction>
</comment>
<feature type="domain" description="Amidase" evidence="6">
    <location>
        <begin position="79"/>
        <end position="524"/>
    </location>
</feature>
<dbReference type="InterPro" id="IPR023631">
    <property type="entry name" value="Amidase_dom"/>
</dbReference>
<protein>
    <recommendedName>
        <fullName evidence="3">amidase</fullName>
        <ecNumber evidence="3">3.5.1.4</ecNumber>
    </recommendedName>
</protein>
<dbReference type="GO" id="GO:0004040">
    <property type="term" value="F:amidase activity"/>
    <property type="evidence" value="ECO:0007669"/>
    <property type="project" value="UniProtKB-EC"/>
</dbReference>
<proteinExistence type="inferred from homology"/>
<evidence type="ECO:0000259" key="6">
    <source>
        <dbReference type="Pfam" id="PF01425"/>
    </source>
</evidence>
<keyword evidence="8" id="KW-1185">Reference proteome</keyword>
<comment type="similarity">
    <text evidence="2">Belongs to the amidase family.</text>
</comment>
<name>A0A9Q8QMG5_9HYPO</name>
<evidence type="ECO:0000313" key="8">
    <source>
        <dbReference type="Proteomes" id="UP000829364"/>
    </source>
</evidence>
<organism evidence="7 8">
    <name type="scientific">Purpureocillium takamizusanense</name>
    <dbReference type="NCBI Taxonomy" id="2060973"/>
    <lineage>
        <taxon>Eukaryota</taxon>
        <taxon>Fungi</taxon>
        <taxon>Dikarya</taxon>
        <taxon>Ascomycota</taxon>
        <taxon>Pezizomycotina</taxon>
        <taxon>Sordariomycetes</taxon>
        <taxon>Hypocreomycetidae</taxon>
        <taxon>Hypocreales</taxon>
        <taxon>Ophiocordycipitaceae</taxon>
        <taxon>Purpureocillium</taxon>
    </lineage>
</organism>
<dbReference type="PANTHER" id="PTHR46072">
    <property type="entry name" value="AMIDASE-RELATED-RELATED"/>
    <property type="match status" value="1"/>
</dbReference>